<dbReference type="GO" id="GO:0007005">
    <property type="term" value="P:mitochondrion organization"/>
    <property type="evidence" value="ECO:0007669"/>
    <property type="project" value="Ensembl"/>
</dbReference>
<dbReference type="PANTHER" id="PTHR48024">
    <property type="entry name" value="GEO13361P1-RELATED"/>
    <property type="match status" value="1"/>
</dbReference>
<feature type="domain" description="RRM" evidence="4">
    <location>
        <begin position="13"/>
        <end position="90"/>
    </location>
</feature>
<protein>
    <submittedName>
        <fullName evidence="5">SRA stem-loop interacting RNA binding protein</fullName>
    </submittedName>
</protein>
<dbReference type="GeneTree" id="ENSGT00390000008624"/>
<reference evidence="5" key="2">
    <citation type="submission" date="2025-09" db="UniProtKB">
        <authorList>
            <consortium name="Ensembl"/>
        </authorList>
    </citation>
    <scope>IDENTIFICATION</scope>
</reference>
<sequence length="98" mass="11497">MAAALRRFPRSSFEVFVSRVPWTVASNDVKEYFSQFGIVKRCVLPFEKETGFHKGYCWVTFSSEEGFRNALQKDYHILEGTKIQVQLQQSSRRFSNQH</sequence>
<reference evidence="5" key="1">
    <citation type="submission" date="2025-08" db="UniProtKB">
        <authorList>
            <consortium name="Ensembl"/>
        </authorList>
    </citation>
    <scope>IDENTIFICATION</scope>
</reference>
<keyword evidence="1 3" id="KW-0694">RNA-binding</keyword>
<dbReference type="CDD" id="cd12242">
    <property type="entry name" value="RRM_SLIRP"/>
    <property type="match status" value="1"/>
</dbReference>
<dbReference type="GO" id="GO:0048471">
    <property type="term" value="C:perinuclear region of cytoplasm"/>
    <property type="evidence" value="ECO:0007669"/>
    <property type="project" value="Ensembl"/>
</dbReference>
<dbReference type="OMA" id="GFVMFSQ"/>
<name>A0A8D0L6F6_SPHPU</name>
<dbReference type="GO" id="GO:0030317">
    <property type="term" value="P:flagellated sperm motility"/>
    <property type="evidence" value="ECO:0007669"/>
    <property type="project" value="Ensembl"/>
</dbReference>
<dbReference type="SUPFAM" id="SSF54928">
    <property type="entry name" value="RNA-binding domain, RBD"/>
    <property type="match status" value="1"/>
</dbReference>
<dbReference type="InterPro" id="IPR012677">
    <property type="entry name" value="Nucleotide-bd_a/b_plait_sf"/>
</dbReference>
<evidence type="ECO:0000256" key="2">
    <source>
        <dbReference type="ARBA" id="ARBA00023187"/>
    </source>
</evidence>
<dbReference type="GO" id="GO:1990904">
    <property type="term" value="C:ribonucleoprotein complex"/>
    <property type="evidence" value="ECO:0007669"/>
    <property type="project" value="Ensembl"/>
</dbReference>
<dbReference type="GO" id="GO:1905638">
    <property type="term" value="P:negative regulation of mitochondrial mRNA catabolic process"/>
    <property type="evidence" value="ECO:0007669"/>
    <property type="project" value="Ensembl"/>
</dbReference>
<dbReference type="GO" id="GO:0007338">
    <property type="term" value="P:single fertilization"/>
    <property type="evidence" value="ECO:0007669"/>
    <property type="project" value="Ensembl"/>
</dbReference>
<dbReference type="GO" id="GO:0007286">
    <property type="term" value="P:spermatid development"/>
    <property type="evidence" value="ECO:0007669"/>
    <property type="project" value="Ensembl"/>
</dbReference>
<dbReference type="GO" id="GO:0097222">
    <property type="term" value="P:mitochondrial mRNA polyadenylation"/>
    <property type="evidence" value="ECO:0007669"/>
    <property type="project" value="Ensembl"/>
</dbReference>
<dbReference type="GO" id="GO:0036126">
    <property type="term" value="C:sperm flagellum"/>
    <property type="evidence" value="ECO:0007669"/>
    <property type="project" value="Ensembl"/>
</dbReference>
<dbReference type="AlphaFoldDB" id="A0A8D0L6F6"/>
<evidence type="ECO:0000313" key="6">
    <source>
        <dbReference type="Proteomes" id="UP000694392"/>
    </source>
</evidence>
<dbReference type="InterPro" id="IPR050886">
    <property type="entry name" value="RNA-binding_reg"/>
</dbReference>
<evidence type="ECO:0000256" key="3">
    <source>
        <dbReference type="PROSITE-ProRule" id="PRU00176"/>
    </source>
</evidence>
<dbReference type="SMART" id="SM00360">
    <property type="entry name" value="RRM"/>
    <property type="match status" value="1"/>
</dbReference>
<dbReference type="GO" id="GO:0003729">
    <property type="term" value="F:mRNA binding"/>
    <property type="evidence" value="ECO:0007669"/>
    <property type="project" value="Ensembl"/>
</dbReference>
<dbReference type="InterPro" id="IPR034152">
    <property type="entry name" value="SLIRP_RRM"/>
</dbReference>
<dbReference type="FunFam" id="3.30.70.330:FF:000494">
    <property type="entry name" value="28 kDa ribonucleoprotein, chloroplastic"/>
    <property type="match status" value="1"/>
</dbReference>
<dbReference type="InterPro" id="IPR035979">
    <property type="entry name" value="RBD_domain_sf"/>
</dbReference>
<accession>A0A8D0L6F6</accession>
<keyword evidence="2" id="KW-0508">mRNA splicing</keyword>
<keyword evidence="6" id="KW-1185">Reference proteome</keyword>
<keyword evidence="2" id="KW-0507">mRNA processing</keyword>
<proteinExistence type="predicted"/>
<dbReference type="GO" id="GO:0001669">
    <property type="term" value="C:acrosomal vesicle"/>
    <property type="evidence" value="ECO:0007669"/>
    <property type="project" value="Ensembl"/>
</dbReference>
<evidence type="ECO:0000313" key="5">
    <source>
        <dbReference type="Ensembl" id="ENSSPUP00000012170.1"/>
    </source>
</evidence>
<evidence type="ECO:0000256" key="1">
    <source>
        <dbReference type="ARBA" id="ARBA00022884"/>
    </source>
</evidence>
<organism evidence="5 6">
    <name type="scientific">Sphenodon punctatus</name>
    <name type="common">Tuatara</name>
    <name type="synonym">Hatteria punctata</name>
    <dbReference type="NCBI Taxonomy" id="8508"/>
    <lineage>
        <taxon>Eukaryota</taxon>
        <taxon>Metazoa</taxon>
        <taxon>Chordata</taxon>
        <taxon>Craniata</taxon>
        <taxon>Vertebrata</taxon>
        <taxon>Euteleostomi</taxon>
        <taxon>Lepidosauria</taxon>
        <taxon>Sphenodontia</taxon>
        <taxon>Sphenodontidae</taxon>
        <taxon>Sphenodon</taxon>
    </lineage>
</organism>
<dbReference type="Ensembl" id="ENSSPUT00000012976.1">
    <property type="protein sequence ID" value="ENSSPUP00000012170.1"/>
    <property type="gene ID" value="ENSSPUG00000009346.1"/>
</dbReference>
<evidence type="ECO:0000259" key="4">
    <source>
        <dbReference type="PROSITE" id="PS50102"/>
    </source>
</evidence>
<dbReference type="InterPro" id="IPR000504">
    <property type="entry name" value="RRM_dom"/>
</dbReference>
<dbReference type="GO" id="GO:0005634">
    <property type="term" value="C:nucleus"/>
    <property type="evidence" value="ECO:0007669"/>
    <property type="project" value="TreeGrafter"/>
</dbReference>
<dbReference type="GO" id="GO:0008380">
    <property type="term" value="P:RNA splicing"/>
    <property type="evidence" value="ECO:0007669"/>
    <property type="project" value="UniProtKB-KW"/>
</dbReference>
<dbReference type="Gene3D" id="3.30.70.330">
    <property type="match status" value="1"/>
</dbReference>
<dbReference type="GO" id="GO:0005759">
    <property type="term" value="C:mitochondrial matrix"/>
    <property type="evidence" value="ECO:0007669"/>
    <property type="project" value="Ensembl"/>
</dbReference>
<dbReference type="PROSITE" id="PS50102">
    <property type="entry name" value="RRM"/>
    <property type="match status" value="1"/>
</dbReference>
<dbReference type="PANTHER" id="PTHR48024:SF56">
    <property type="entry name" value="HETEROGENEOUS NUCLEAR RIBONUCLEOPROTEIN A0"/>
    <property type="match status" value="1"/>
</dbReference>
<gene>
    <name evidence="5" type="primary">SLIRP</name>
</gene>
<dbReference type="Pfam" id="PF00076">
    <property type="entry name" value="RRM_1"/>
    <property type="match status" value="1"/>
</dbReference>
<dbReference type="Proteomes" id="UP000694392">
    <property type="component" value="Unplaced"/>
</dbReference>